<reference evidence="2 3" key="1">
    <citation type="submission" date="2023-01" db="EMBL/GenBank/DDBJ databases">
        <authorList>
            <person name="Kreplak J."/>
        </authorList>
    </citation>
    <scope>NUCLEOTIDE SEQUENCE [LARGE SCALE GENOMIC DNA]</scope>
</reference>
<dbReference type="AlphaFoldDB" id="A0AAV1AY79"/>
<accession>A0AAV1AY79</accession>
<dbReference type="EMBL" id="OX451740">
    <property type="protein sequence ID" value="CAI8614248.1"/>
    <property type="molecule type" value="Genomic_DNA"/>
</dbReference>
<keyword evidence="3" id="KW-1185">Reference proteome</keyword>
<dbReference type="Proteomes" id="UP001157006">
    <property type="component" value="Chromosome 5"/>
</dbReference>
<organism evidence="2 3">
    <name type="scientific">Vicia faba</name>
    <name type="common">Broad bean</name>
    <name type="synonym">Faba vulgaris</name>
    <dbReference type="NCBI Taxonomy" id="3906"/>
    <lineage>
        <taxon>Eukaryota</taxon>
        <taxon>Viridiplantae</taxon>
        <taxon>Streptophyta</taxon>
        <taxon>Embryophyta</taxon>
        <taxon>Tracheophyta</taxon>
        <taxon>Spermatophyta</taxon>
        <taxon>Magnoliopsida</taxon>
        <taxon>eudicotyledons</taxon>
        <taxon>Gunneridae</taxon>
        <taxon>Pentapetalae</taxon>
        <taxon>rosids</taxon>
        <taxon>fabids</taxon>
        <taxon>Fabales</taxon>
        <taxon>Fabaceae</taxon>
        <taxon>Papilionoideae</taxon>
        <taxon>50 kb inversion clade</taxon>
        <taxon>NPAAA clade</taxon>
        <taxon>Hologalegina</taxon>
        <taxon>IRL clade</taxon>
        <taxon>Fabeae</taxon>
        <taxon>Vicia</taxon>
    </lineage>
</organism>
<evidence type="ECO:0000313" key="3">
    <source>
        <dbReference type="Proteomes" id="UP001157006"/>
    </source>
</evidence>
<gene>
    <name evidence="2" type="ORF">VFH_V120960</name>
</gene>
<sequence>MSVISDQGIHRAGDLNTLQSPSTNASPPPSIILPFYFSLLLNLQRNFLFRSPLTSTAMDSQSLSIYSNPSAPPPSNSGLLPSRLRNSDEERVLDISEREIIETESERNREKFARFFCKIKKKSRMKEAVFFD</sequence>
<proteinExistence type="predicted"/>
<name>A0AAV1AY79_VICFA</name>
<feature type="region of interest" description="Disordered" evidence="1">
    <location>
        <begin position="63"/>
        <end position="84"/>
    </location>
</feature>
<evidence type="ECO:0000256" key="1">
    <source>
        <dbReference type="SAM" id="MobiDB-lite"/>
    </source>
</evidence>
<evidence type="ECO:0000313" key="2">
    <source>
        <dbReference type="EMBL" id="CAI8614248.1"/>
    </source>
</evidence>
<protein>
    <submittedName>
        <fullName evidence="2">Uncharacterized protein</fullName>
    </submittedName>
</protein>